<sequence length="477" mass="56035">MEQPKEYNDIIDLIKWLKFDLEQQKDEISKKNKIDKNEIKENNLILNIGKKESFTFEKEDEDKIIINCPIIFNEFIDKKNNKINYKINLSNCIFTNNAKFNRLIYKNKLIYNNEVNFSYSIFDTNITITHVIFNGIVNFQKSLFNNEICIDNTTFNNNLYFNNSIFNSSVNLDNNNIFNGVVDFSESIFNNNVLLMYSEFNSILNFRYATINFNYISLININTIVIIFDNIQFKNTDYKLLIKNDYIGCYKHNKFSFNNIDLNGKIEIRNIGINEVDFTNTFIYGGLINTVNFKVHKFANRESALFLKQQAYDRNNAIDALEYKAKEIECHKDDLIKSSKYIIQNKEYSFTKKTKELYKIVGDIASIYLSSFYSDNGQNWIKALAMTIFVTAICFTVFYIPDLTQSNIIRFYYKNLFPELIKYFIPTDYTLLIKYAASSLNLLLKIFGVLVYFLGKVLFWYGSVQTVTAFRKFSKGA</sequence>
<accession>A0AAJ6GII8</accession>
<reference evidence="2" key="1">
    <citation type="submission" date="2022-06" db="EMBL/GenBank/DDBJ databases">
        <title>Brachyspira pilosicoli from pigs in Switzerland.</title>
        <authorList>
            <person name="Schmitt S."/>
            <person name="Arnold M."/>
            <person name="Rossano A."/>
            <person name="Perreten V."/>
        </authorList>
    </citation>
    <scope>NUCLEOTIDE SEQUENCE</scope>
    <source>
        <strain evidence="2">MEI4028</strain>
    </source>
</reference>
<dbReference type="EMBL" id="CP098754">
    <property type="protein sequence ID" value="WIH95730.1"/>
    <property type="molecule type" value="Genomic_DNA"/>
</dbReference>
<dbReference type="RefSeq" id="WP_284603203.1">
    <property type="nucleotide sequence ID" value="NZ_CP098752.1"/>
</dbReference>
<keyword evidence="1" id="KW-0472">Membrane</keyword>
<feature type="transmembrane region" description="Helical" evidence="1">
    <location>
        <begin position="380"/>
        <end position="400"/>
    </location>
</feature>
<dbReference type="Proteomes" id="UP001242021">
    <property type="component" value="Chromosome"/>
</dbReference>
<protein>
    <submittedName>
        <fullName evidence="2">Pentapeptide repeat-containing protein</fullName>
    </submittedName>
</protein>
<gene>
    <name evidence="2" type="ORF">NEH99_04090</name>
</gene>
<dbReference type="AlphaFoldDB" id="A0AAJ6GII8"/>
<evidence type="ECO:0000256" key="1">
    <source>
        <dbReference type="SAM" id="Phobius"/>
    </source>
</evidence>
<keyword evidence="1" id="KW-0812">Transmembrane</keyword>
<evidence type="ECO:0000313" key="2">
    <source>
        <dbReference type="EMBL" id="WIH95730.1"/>
    </source>
</evidence>
<organism evidence="2 3">
    <name type="scientific">Brachyspira pilosicoli</name>
    <name type="common">Serpulina pilosicoli</name>
    <dbReference type="NCBI Taxonomy" id="52584"/>
    <lineage>
        <taxon>Bacteria</taxon>
        <taxon>Pseudomonadati</taxon>
        <taxon>Spirochaetota</taxon>
        <taxon>Spirochaetia</taxon>
        <taxon>Brachyspirales</taxon>
        <taxon>Brachyspiraceae</taxon>
        <taxon>Brachyspira</taxon>
    </lineage>
</organism>
<proteinExistence type="predicted"/>
<name>A0AAJ6GII8_BRAPL</name>
<keyword evidence="1" id="KW-1133">Transmembrane helix</keyword>
<evidence type="ECO:0000313" key="3">
    <source>
        <dbReference type="Proteomes" id="UP001242021"/>
    </source>
</evidence>
<feature type="transmembrane region" description="Helical" evidence="1">
    <location>
        <begin position="442"/>
        <end position="462"/>
    </location>
</feature>